<organism evidence="4 5">
    <name type="scientific">candidate division WWE3 bacterium</name>
    <dbReference type="NCBI Taxonomy" id="2053526"/>
    <lineage>
        <taxon>Bacteria</taxon>
        <taxon>Katanobacteria</taxon>
    </lineage>
</organism>
<dbReference type="AlphaFoldDB" id="A0A928TTC8"/>
<dbReference type="InterPro" id="IPR013783">
    <property type="entry name" value="Ig-like_fold"/>
</dbReference>
<dbReference type="CDD" id="cd00063">
    <property type="entry name" value="FN3"/>
    <property type="match status" value="1"/>
</dbReference>
<name>A0A928TTC8_UNCKA</name>
<dbReference type="SMART" id="SM00060">
    <property type="entry name" value="FN3"/>
    <property type="match status" value="1"/>
</dbReference>
<feature type="transmembrane region" description="Helical" evidence="2">
    <location>
        <begin position="68"/>
        <end position="89"/>
    </location>
</feature>
<feature type="region of interest" description="Disordered" evidence="1">
    <location>
        <begin position="100"/>
        <end position="126"/>
    </location>
</feature>
<evidence type="ECO:0000313" key="4">
    <source>
        <dbReference type="EMBL" id="MBE7525423.1"/>
    </source>
</evidence>
<feature type="region of interest" description="Disordered" evidence="1">
    <location>
        <begin position="408"/>
        <end position="451"/>
    </location>
</feature>
<keyword evidence="2" id="KW-0812">Transmembrane</keyword>
<comment type="caution">
    <text evidence="4">The sequence shown here is derived from an EMBL/GenBank/DDBJ whole genome shotgun (WGS) entry which is preliminary data.</text>
</comment>
<dbReference type="Pfam" id="PF00041">
    <property type="entry name" value="fn3"/>
    <property type="match status" value="1"/>
</dbReference>
<dbReference type="Proteomes" id="UP000710385">
    <property type="component" value="Unassembled WGS sequence"/>
</dbReference>
<keyword evidence="2" id="KW-1133">Transmembrane helix</keyword>
<dbReference type="EMBL" id="JABTTY010000001">
    <property type="protein sequence ID" value="MBE7525423.1"/>
    <property type="molecule type" value="Genomic_DNA"/>
</dbReference>
<dbReference type="InterPro" id="IPR003961">
    <property type="entry name" value="FN3_dom"/>
</dbReference>
<dbReference type="PROSITE" id="PS50853">
    <property type="entry name" value="FN3"/>
    <property type="match status" value="1"/>
</dbReference>
<gene>
    <name evidence="4" type="ORF">HS096_03495</name>
</gene>
<keyword evidence="2" id="KW-0472">Membrane</keyword>
<feature type="domain" description="Fibronectin type-III" evidence="3">
    <location>
        <begin position="121"/>
        <end position="210"/>
    </location>
</feature>
<feature type="compositionally biased region" description="Pro residues" evidence="1">
    <location>
        <begin position="209"/>
        <end position="221"/>
    </location>
</feature>
<sequence>MPIKDTSVEASSMPAGQESVAGGEAVIHTIPDKFYGAALKAKLVSPEERNVPAAASIPAQGGKRHTGMVAGIIVLLLLLGGVGGGFVYFNRQLLFPQLSAPAQEPSPEPPRPPAPPPPPAAPTNLSATATSPTLVQLNWTDASDNEAGFRVERREPTTAYAAVTSLPPNSNAFQDRSVEAERTYLYRIISLNAGGESPTSNEASADTPALPPSPPEQPKLPPAGLDSDSDGLTDLEEPLYGTSPTDPDADKDTFLDGNEVFHLYNPAGKQGVKLLESGLVKEFKSPVGWTVLVPTSWQTEIDAEGLRARIRTGHGEFFMIAVEPNPENQSILDWYLTRNPGVLSSDTVMIETKSGIPGLVGKNPLVTYFPWKSAVLVFTYDLNGQTFVNFRTTYEMMKNSLQLAPEPVLPSAPSVPEATPESALPPVVPAGNMPEPENAAEQGTALPPPGV</sequence>
<dbReference type="SUPFAM" id="SSF49265">
    <property type="entry name" value="Fibronectin type III"/>
    <property type="match status" value="1"/>
</dbReference>
<feature type="region of interest" description="Disordered" evidence="1">
    <location>
        <begin position="193"/>
        <end position="248"/>
    </location>
</feature>
<proteinExistence type="predicted"/>
<protein>
    <submittedName>
        <fullName evidence="4">Fibronectin type III domain-containing protein</fullName>
    </submittedName>
</protein>
<dbReference type="Gene3D" id="2.60.40.10">
    <property type="entry name" value="Immunoglobulins"/>
    <property type="match status" value="1"/>
</dbReference>
<accession>A0A928TTC8</accession>
<feature type="compositionally biased region" description="Acidic residues" evidence="1">
    <location>
        <begin position="227"/>
        <end position="237"/>
    </location>
</feature>
<evidence type="ECO:0000313" key="5">
    <source>
        <dbReference type="Proteomes" id="UP000710385"/>
    </source>
</evidence>
<reference evidence="4" key="1">
    <citation type="submission" date="2020-05" db="EMBL/GenBank/DDBJ databases">
        <title>High-Quality Genomes of Partial-Nitritation/Anammox System by Hierarchical Clustering Based Hybrid Assembly.</title>
        <authorList>
            <person name="Liu L."/>
            <person name="Wang Y."/>
            <person name="Che Y."/>
            <person name="Chen Y."/>
            <person name="Xia Y."/>
            <person name="Luo R."/>
            <person name="Cheng S.H."/>
            <person name="Zheng C."/>
            <person name="Zhang T."/>
        </authorList>
    </citation>
    <scope>NUCLEOTIDE SEQUENCE</scope>
    <source>
        <strain evidence="4">H1_PAT1</strain>
    </source>
</reference>
<evidence type="ECO:0000256" key="2">
    <source>
        <dbReference type="SAM" id="Phobius"/>
    </source>
</evidence>
<dbReference type="InterPro" id="IPR036116">
    <property type="entry name" value="FN3_sf"/>
</dbReference>
<feature type="compositionally biased region" description="Pro residues" evidence="1">
    <location>
        <begin position="104"/>
        <end position="121"/>
    </location>
</feature>
<evidence type="ECO:0000259" key="3">
    <source>
        <dbReference type="PROSITE" id="PS50853"/>
    </source>
</evidence>
<evidence type="ECO:0000256" key="1">
    <source>
        <dbReference type="SAM" id="MobiDB-lite"/>
    </source>
</evidence>